<dbReference type="AlphaFoldDB" id="A0A3M7SKF5"/>
<evidence type="ECO:0000313" key="1">
    <source>
        <dbReference type="EMBL" id="RNA36185.1"/>
    </source>
</evidence>
<evidence type="ECO:0000313" key="2">
    <source>
        <dbReference type="Proteomes" id="UP000276133"/>
    </source>
</evidence>
<protein>
    <submittedName>
        <fullName evidence="1">Uncharacterized protein</fullName>
    </submittedName>
</protein>
<accession>A0A3M7SKF5</accession>
<reference evidence="1 2" key="1">
    <citation type="journal article" date="2018" name="Sci. Rep.">
        <title>Genomic signatures of local adaptation to the degree of environmental predictability in rotifers.</title>
        <authorList>
            <person name="Franch-Gras L."/>
            <person name="Hahn C."/>
            <person name="Garcia-Roger E.M."/>
            <person name="Carmona M.J."/>
            <person name="Serra M."/>
            <person name="Gomez A."/>
        </authorList>
    </citation>
    <scope>NUCLEOTIDE SEQUENCE [LARGE SCALE GENOMIC DNA]</scope>
    <source>
        <strain evidence="1">HYR1</strain>
    </source>
</reference>
<sequence length="212" mass="25731">MNKEVLRNLPFILGFLIKNNSKYVTIYPFNLSMIFDQNKYCSPKILPVKIETIDDKKCKSNFDSLNKYMQKNSEKKAFFIFFIYHDKLKFKIKSQRDQIDFCNMAKFIKTLQYLNNTTRKIKVFSSFICFQNLHKQISHCQFFLNKNKYDNWKFSDFSINKIRIFDIFYREVDYLRISFSHHYVHQFKEAVWSLEPSQNRSLNHRATVLTKL</sequence>
<organism evidence="1 2">
    <name type="scientific">Brachionus plicatilis</name>
    <name type="common">Marine rotifer</name>
    <name type="synonym">Brachionus muelleri</name>
    <dbReference type="NCBI Taxonomy" id="10195"/>
    <lineage>
        <taxon>Eukaryota</taxon>
        <taxon>Metazoa</taxon>
        <taxon>Spiralia</taxon>
        <taxon>Gnathifera</taxon>
        <taxon>Rotifera</taxon>
        <taxon>Eurotatoria</taxon>
        <taxon>Monogononta</taxon>
        <taxon>Pseudotrocha</taxon>
        <taxon>Ploima</taxon>
        <taxon>Brachionidae</taxon>
        <taxon>Brachionus</taxon>
    </lineage>
</organism>
<dbReference type="Proteomes" id="UP000276133">
    <property type="component" value="Unassembled WGS sequence"/>
</dbReference>
<keyword evidence="2" id="KW-1185">Reference proteome</keyword>
<dbReference type="EMBL" id="REGN01001215">
    <property type="protein sequence ID" value="RNA36185.1"/>
    <property type="molecule type" value="Genomic_DNA"/>
</dbReference>
<comment type="caution">
    <text evidence="1">The sequence shown here is derived from an EMBL/GenBank/DDBJ whole genome shotgun (WGS) entry which is preliminary data.</text>
</comment>
<gene>
    <name evidence="1" type="ORF">BpHYR1_029584</name>
</gene>
<name>A0A3M7SKF5_BRAPC</name>
<proteinExistence type="predicted"/>